<evidence type="ECO:0000313" key="2">
    <source>
        <dbReference type="Proteomes" id="UP000760494"/>
    </source>
</evidence>
<comment type="caution">
    <text evidence="1">The sequence shown here is derived from an EMBL/GenBank/DDBJ whole genome shotgun (WGS) entry which is preliminary data.</text>
</comment>
<evidence type="ECO:0000313" key="1">
    <source>
        <dbReference type="EMBL" id="VTT74891.1"/>
    </source>
</evidence>
<protein>
    <submittedName>
        <fullName evidence="1">Uncharacterized protein</fullName>
    </submittedName>
</protein>
<proteinExistence type="predicted"/>
<dbReference type="Proteomes" id="UP000760494">
    <property type="component" value="Unassembled WGS sequence"/>
</dbReference>
<dbReference type="OrthoDB" id="4972297at2759"/>
<dbReference type="AlphaFoldDB" id="A0A2H3SPS1"/>
<sequence>MSISNLCKVALVDVKASTAINTPVDMANPKCSCHCGCNNVVTFSGGNLSICIMLMDMPFPKFDQFTDLFFQCLIRFDAVDSQTGTKLPESQSLGSASTRIREFSIKEVVG</sequence>
<accession>A0A2H3SPS1</accession>
<name>A0A2H3SPS1_FUSFU</name>
<organism evidence="1 2">
    <name type="scientific">Fusarium fujikuroi</name>
    <name type="common">Bakanae and foot rot disease fungus</name>
    <name type="synonym">Gibberella fujikuroi</name>
    <dbReference type="NCBI Taxonomy" id="5127"/>
    <lineage>
        <taxon>Eukaryota</taxon>
        <taxon>Fungi</taxon>
        <taxon>Dikarya</taxon>
        <taxon>Ascomycota</taxon>
        <taxon>Pezizomycotina</taxon>
        <taxon>Sordariomycetes</taxon>
        <taxon>Hypocreomycetidae</taxon>
        <taxon>Hypocreales</taxon>
        <taxon>Nectriaceae</taxon>
        <taxon>Fusarium</taxon>
        <taxon>Fusarium fujikuroi species complex</taxon>
    </lineage>
</organism>
<dbReference type="EMBL" id="CABFJX010000375">
    <property type="protein sequence ID" value="VTT74891.1"/>
    <property type="molecule type" value="Genomic_DNA"/>
</dbReference>
<gene>
    <name evidence="1" type="ORF">C2S_9609</name>
</gene>
<reference evidence="1" key="1">
    <citation type="submission" date="2019-05" db="EMBL/GenBank/DDBJ databases">
        <authorList>
            <person name="Piombo E."/>
        </authorList>
    </citation>
    <scope>NUCLEOTIDE SEQUENCE</scope>
    <source>
        <strain evidence="1">C2S</strain>
    </source>
</reference>